<dbReference type="PANTHER" id="PTHR30349">
    <property type="entry name" value="PHAGE INTEGRASE-RELATED"/>
    <property type="match status" value="1"/>
</dbReference>
<evidence type="ECO:0000313" key="12">
    <source>
        <dbReference type="EMBL" id="MBB6677351.1"/>
    </source>
</evidence>
<keyword evidence="4" id="KW-0159">Chromosome partition</keyword>
<evidence type="ECO:0000256" key="1">
    <source>
        <dbReference type="ARBA" id="ARBA00004496"/>
    </source>
</evidence>
<dbReference type="InterPro" id="IPR010998">
    <property type="entry name" value="Integrase_recombinase_N"/>
</dbReference>
<evidence type="ECO:0000256" key="6">
    <source>
        <dbReference type="ARBA" id="ARBA00023125"/>
    </source>
</evidence>
<dbReference type="PROSITE" id="PS51898">
    <property type="entry name" value="TYR_RECOMBINASE"/>
    <property type="match status" value="1"/>
</dbReference>
<dbReference type="RefSeq" id="WP_185178636.1">
    <property type="nucleotide sequence ID" value="NZ_CBCSEP010000039.1"/>
</dbReference>
<dbReference type="PANTHER" id="PTHR30349:SF77">
    <property type="entry name" value="TYROSINE RECOMBINASE XERC"/>
    <property type="match status" value="1"/>
</dbReference>
<name>A0A841TFV8_9BACL</name>
<dbReference type="GO" id="GO:0051301">
    <property type="term" value="P:cell division"/>
    <property type="evidence" value="ECO:0007669"/>
    <property type="project" value="UniProtKB-KW"/>
</dbReference>
<dbReference type="AlphaFoldDB" id="A0A841TFV8"/>
<evidence type="ECO:0000259" key="11">
    <source>
        <dbReference type="PROSITE" id="PS51900"/>
    </source>
</evidence>
<evidence type="ECO:0000256" key="4">
    <source>
        <dbReference type="ARBA" id="ARBA00022829"/>
    </source>
</evidence>
<comment type="caution">
    <text evidence="12">The sequence shown here is derived from an EMBL/GenBank/DDBJ whole genome shotgun (WGS) entry which is preliminary data.</text>
</comment>
<keyword evidence="13" id="KW-1185">Reference proteome</keyword>
<keyword evidence="2" id="KW-0963">Cytoplasm</keyword>
<gene>
    <name evidence="12" type="ORF">H4Q31_08450</name>
</gene>
<keyword evidence="5" id="KW-0229">DNA integration</keyword>
<dbReference type="SUPFAM" id="SSF56349">
    <property type="entry name" value="DNA breaking-rejoining enzymes"/>
    <property type="match status" value="1"/>
</dbReference>
<evidence type="ECO:0000256" key="5">
    <source>
        <dbReference type="ARBA" id="ARBA00022908"/>
    </source>
</evidence>
<sequence length="444" mass="52210">MYRIIEHNNQNGIYFNKTYLTIDNRKSITETVQIRSAKINYNETEYIFLYDTAMTPIPEVFDYLNFELQGSSPNHRYLAATALKLLYSFLTLYHLQLKNLTKNDVQNLILFLQGQSMHGTMYDLDFRTQRSNATINTYLAIFRSFVTFLDYRDSILLKKGDRSKLVHIPASDIPLKIEQYETSLKTYRPDHSAPRYINIDDFKNILSVIRNEYTLREECIVRLMFENGLRIGEVLGLTNEDIIENERGAYLYLRNRCSDSSDQLAKGCMTVTRKSQYKNKTYKTKDVGYQVVFLNKSLLDKINDYVNEFHQNDSPTFEKNYNQHSVADSVESSTESNFYIFINSIGKPLSSNLWGKILRDIFNKASLIVDKKHRETNLSHRFRHGFAMFMVRYKQIDEYNLMLLLRHSSIASVKHYYRPTDEEIAEKKTEFVNTIYEIIPELSL</sequence>
<proteinExistence type="predicted"/>
<dbReference type="Gene3D" id="1.10.443.10">
    <property type="entry name" value="Intergrase catalytic core"/>
    <property type="match status" value="1"/>
</dbReference>
<keyword evidence="3" id="KW-0132">Cell division</keyword>
<dbReference type="GO" id="GO:0015074">
    <property type="term" value="P:DNA integration"/>
    <property type="evidence" value="ECO:0007669"/>
    <property type="project" value="UniProtKB-KW"/>
</dbReference>
<dbReference type="Proteomes" id="UP000574133">
    <property type="component" value="Unassembled WGS sequence"/>
</dbReference>
<dbReference type="GO" id="GO:0005737">
    <property type="term" value="C:cytoplasm"/>
    <property type="evidence" value="ECO:0007669"/>
    <property type="project" value="UniProtKB-SubCell"/>
</dbReference>
<keyword evidence="8" id="KW-0131">Cell cycle</keyword>
<dbReference type="Pfam" id="PF00589">
    <property type="entry name" value="Phage_integrase"/>
    <property type="match status" value="1"/>
</dbReference>
<comment type="subcellular location">
    <subcellularLocation>
        <location evidence="1">Cytoplasm</location>
    </subcellularLocation>
</comment>
<feature type="domain" description="Tyr recombinase" evidence="10">
    <location>
        <begin position="192"/>
        <end position="430"/>
    </location>
</feature>
<dbReference type="Gene3D" id="1.10.150.130">
    <property type="match status" value="1"/>
</dbReference>
<evidence type="ECO:0000256" key="2">
    <source>
        <dbReference type="ARBA" id="ARBA00022490"/>
    </source>
</evidence>
<dbReference type="EMBL" id="JACJVN010000030">
    <property type="protein sequence ID" value="MBB6677351.1"/>
    <property type="molecule type" value="Genomic_DNA"/>
</dbReference>
<accession>A0A841TFV8</accession>
<keyword evidence="7" id="KW-0233">DNA recombination</keyword>
<dbReference type="PROSITE" id="PS51900">
    <property type="entry name" value="CB"/>
    <property type="match status" value="1"/>
</dbReference>
<organism evidence="12 13">
    <name type="scientific">Cohnella lubricantis</name>
    <dbReference type="NCBI Taxonomy" id="2163172"/>
    <lineage>
        <taxon>Bacteria</taxon>
        <taxon>Bacillati</taxon>
        <taxon>Bacillota</taxon>
        <taxon>Bacilli</taxon>
        <taxon>Bacillales</taxon>
        <taxon>Paenibacillaceae</taxon>
        <taxon>Cohnella</taxon>
    </lineage>
</organism>
<dbReference type="CDD" id="cd00397">
    <property type="entry name" value="DNA_BRE_C"/>
    <property type="match status" value="1"/>
</dbReference>
<evidence type="ECO:0000256" key="7">
    <source>
        <dbReference type="ARBA" id="ARBA00023172"/>
    </source>
</evidence>
<dbReference type="InterPro" id="IPR013762">
    <property type="entry name" value="Integrase-like_cat_sf"/>
</dbReference>
<evidence type="ECO:0000256" key="8">
    <source>
        <dbReference type="ARBA" id="ARBA00023306"/>
    </source>
</evidence>
<evidence type="ECO:0000259" key="10">
    <source>
        <dbReference type="PROSITE" id="PS51898"/>
    </source>
</evidence>
<protein>
    <submittedName>
        <fullName evidence="12">Site-specific integrase</fullName>
    </submittedName>
</protein>
<dbReference type="InterPro" id="IPR050090">
    <property type="entry name" value="Tyrosine_recombinase_XerCD"/>
</dbReference>
<dbReference type="GO" id="GO:0003677">
    <property type="term" value="F:DNA binding"/>
    <property type="evidence" value="ECO:0007669"/>
    <property type="project" value="UniProtKB-UniRule"/>
</dbReference>
<dbReference type="InterPro" id="IPR011010">
    <property type="entry name" value="DNA_brk_join_enz"/>
</dbReference>
<keyword evidence="6 9" id="KW-0238">DNA-binding</keyword>
<dbReference type="GO" id="GO:0006310">
    <property type="term" value="P:DNA recombination"/>
    <property type="evidence" value="ECO:0007669"/>
    <property type="project" value="UniProtKB-KW"/>
</dbReference>
<evidence type="ECO:0000313" key="13">
    <source>
        <dbReference type="Proteomes" id="UP000574133"/>
    </source>
</evidence>
<dbReference type="InterPro" id="IPR002104">
    <property type="entry name" value="Integrase_catalytic"/>
</dbReference>
<reference evidence="12 13" key="1">
    <citation type="submission" date="2020-08" db="EMBL/GenBank/DDBJ databases">
        <title>Cohnella phylogeny.</title>
        <authorList>
            <person name="Dunlap C."/>
        </authorList>
    </citation>
    <scope>NUCLEOTIDE SEQUENCE [LARGE SCALE GENOMIC DNA]</scope>
    <source>
        <strain evidence="12 13">DSM 103658</strain>
    </source>
</reference>
<evidence type="ECO:0000256" key="9">
    <source>
        <dbReference type="PROSITE-ProRule" id="PRU01248"/>
    </source>
</evidence>
<feature type="domain" description="Core-binding (CB)" evidence="11">
    <location>
        <begin position="55"/>
        <end position="150"/>
    </location>
</feature>
<dbReference type="GO" id="GO:0007059">
    <property type="term" value="P:chromosome segregation"/>
    <property type="evidence" value="ECO:0007669"/>
    <property type="project" value="UniProtKB-KW"/>
</dbReference>
<evidence type="ECO:0000256" key="3">
    <source>
        <dbReference type="ARBA" id="ARBA00022618"/>
    </source>
</evidence>
<dbReference type="InterPro" id="IPR044068">
    <property type="entry name" value="CB"/>
</dbReference>